<name>A0A1Y2IMY1_TRAC3</name>
<feature type="region of interest" description="Disordered" evidence="1">
    <location>
        <begin position="1"/>
        <end position="233"/>
    </location>
</feature>
<evidence type="ECO:0000313" key="4">
    <source>
        <dbReference type="Proteomes" id="UP000193067"/>
    </source>
</evidence>
<dbReference type="Proteomes" id="UP000193067">
    <property type="component" value="Unassembled WGS sequence"/>
</dbReference>
<evidence type="ECO:0000256" key="1">
    <source>
        <dbReference type="SAM" id="MobiDB-lite"/>
    </source>
</evidence>
<dbReference type="STRING" id="1353009.A0A1Y2IMY1"/>
<keyword evidence="2" id="KW-0812">Transmembrane</keyword>
<feature type="compositionally biased region" description="Pro residues" evidence="1">
    <location>
        <begin position="22"/>
        <end position="36"/>
    </location>
</feature>
<organism evidence="3 4">
    <name type="scientific">Trametes coccinea (strain BRFM310)</name>
    <name type="common">Pycnoporus coccineus</name>
    <dbReference type="NCBI Taxonomy" id="1353009"/>
    <lineage>
        <taxon>Eukaryota</taxon>
        <taxon>Fungi</taxon>
        <taxon>Dikarya</taxon>
        <taxon>Basidiomycota</taxon>
        <taxon>Agaricomycotina</taxon>
        <taxon>Agaricomycetes</taxon>
        <taxon>Polyporales</taxon>
        <taxon>Polyporaceae</taxon>
        <taxon>Trametes</taxon>
    </lineage>
</organism>
<sequence>MFTLQTPPRRPQLHTPKAEFETPPPPRGMPDLPGPPSSDEEDDHTPVMQSRDIPADLTSLKTPRPPGAWLATPAPSRQSTISTVERAGSAPPATEQPSPAQDGGLATPPATLSRASSLPPQTPAPPGGWVNTPAPDTTARRKGILKVRFEVESETASEGPLEGPSADSSVESKTSGNGLPEASWSLASQQNGDASSSSVPDEQSSAEVPRPTPGSLRQRIRQKSPKIRMLDAYGREIDESGMVVAHETSAGNANLPEERAATPRRERKATASTTPRSRNAIRMVDAMGRAIEEDPVEEEESFSQPPLSRREALDRIQATLSSMTDDLEEADSRAGEKAMFDIRSYASLEERSRNAQIARSKITKTLQMAQMAEAEMKRKYPALTDKPQISALPQSALLSKPFIWRLLIGFMILQLIFLAVMYRYSLVQARKMFLTTYYDPFYPELYRYLVKPDTSSTAIPPCPSWSISSALNSLSRTGVKGVVADAWASATCSISSYIQSFWLDINYAQDRVRHSWPPT</sequence>
<feature type="compositionally biased region" description="Polar residues" evidence="1">
    <location>
        <begin position="185"/>
        <end position="206"/>
    </location>
</feature>
<evidence type="ECO:0000256" key="2">
    <source>
        <dbReference type="SAM" id="Phobius"/>
    </source>
</evidence>
<dbReference type="AlphaFoldDB" id="A0A1Y2IMY1"/>
<protein>
    <submittedName>
        <fullName evidence="3">Uncharacterized protein</fullName>
    </submittedName>
</protein>
<reference evidence="3 4" key="1">
    <citation type="journal article" date="2015" name="Biotechnol. Biofuels">
        <title>Enhanced degradation of softwood versus hardwood by the white-rot fungus Pycnoporus coccineus.</title>
        <authorList>
            <person name="Couturier M."/>
            <person name="Navarro D."/>
            <person name="Chevret D."/>
            <person name="Henrissat B."/>
            <person name="Piumi F."/>
            <person name="Ruiz-Duenas F.J."/>
            <person name="Martinez A.T."/>
            <person name="Grigoriev I.V."/>
            <person name="Riley R."/>
            <person name="Lipzen A."/>
            <person name="Berrin J.G."/>
            <person name="Master E.R."/>
            <person name="Rosso M.N."/>
        </authorList>
    </citation>
    <scope>NUCLEOTIDE SEQUENCE [LARGE SCALE GENOMIC DNA]</scope>
    <source>
        <strain evidence="3 4">BRFM310</strain>
    </source>
</reference>
<keyword evidence="2" id="KW-1133">Transmembrane helix</keyword>
<dbReference type="EMBL" id="KZ084112">
    <property type="protein sequence ID" value="OSD01312.1"/>
    <property type="molecule type" value="Genomic_DNA"/>
</dbReference>
<dbReference type="OrthoDB" id="3230534at2759"/>
<proteinExistence type="predicted"/>
<feature type="compositionally biased region" description="Polar residues" evidence="1">
    <location>
        <begin position="166"/>
        <end position="177"/>
    </location>
</feature>
<evidence type="ECO:0000313" key="3">
    <source>
        <dbReference type="EMBL" id="OSD01312.1"/>
    </source>
</evidence>
<gene>
    <name evidence="3" type="ORF">PYCCODRAFT_1369570</name>
</gene>
<keyword evidence="2" id="KW-0472">Membrane</keyword>
<accession>A0A1Y2IMY1</accession>
<keyword evidence="4" id="KW-1185">Reference proteome</keyword>
<feature type="transmembrane region" description="Helical" evidence="2">
    <location>
        <begin position="402"/>
        <end position="422"/>
    </location>
</feature>
<feature type="region of interest" description="Disordered" evidence="1">
    <location>
        <begin position="245"/>
        <end position="276"/>
    </location>
</feature>